<dbReference type="Pfam" id="PF12295">
    <property type="entry name" value="Symplekin_C"/>
    <property type="match status" value="1"/>
</dbReference>
<gene>
    <name evidence="3" type="ORF">A3770_01p00560</name>
</gene>
<evidence type="ECO:0000259" key="2">
    <source>
        <dbReference type="Pfam" id="PF12295"/>
    </source>
</evidence>
<proteinExistence type="predicted"/>
<organism evidence="3 4">
    <name type="scientific">Chloropicon primus</name>
    <dbReference type="NCBI Taxonomy" id="1764295"/>
    <lineage>
        <taxon>Eukaryota</taxon>
        <taxon>Viridiplantae</taxon>
        <taxon>Chlorophyta</taxon>
        <taxon>Chloropicophyceae</taxon>
        <taxon>Chloropicales</taxon>
        <taxon>Chloropicaceae</taxon>
        <taxon>Chloropicon</taxon>
    </lineage>
</organism>
<feature type="region of interest" description="Disordered" evidence="1">
    <location>
        <begin position="332"/>
        <end position="368"/>
    </location>
</feature>
<sequence>MGGEGEHKRDQAVEAFNELKLLGSGQEKATKVKELTELLIRVPAARGLLPEFVPELCDLQVETNAVVRKELAAFLEALGGLPTDVLASTGAAAYLPKAVETLGALSRDESEKVGKRALMAGISLFTGIYKACVREHDASQLGACWSALSDLRSSAAGTLDSRTAKGGFKVYACKYLESLVLFLSEEELEKLCTSDPNLYAKFNAGATEAGAAIFNLATTLTSVGGGTPSGGDVPAPVAIVLLSALGAFAKCRPDLYAQGACGLLSKVADALGSEQTAEGLSETKSAALLQTLKQVLLTLVKSDKLRDLETVRETCASSLGKIGFEDAAQQALRSDRSGRASSSSGHSKRSSRHMEASGRPSKQHKGMDELNPKALLQHFTGLVHRIRAILESNDLHDFEGPILSPEATADAVLSNFGLNIGDFVAATETTSDLTPKGGSYARTSAEALMDTNLAAMNLVSSLSKEDIKVMSMESLKRVFASNMDSLAQGEGGDELSIQDKLLSRIVAIILENFWEGDRSYCQKVLDSVVEHILEKMQRDRGHATCMGLFYAVFALGEPFRGVYNALLLKLVKGVRQTLPPHDPALCKLMLEVPVLPQTEIVRFLRDLIIMSSDQEGEEEAVEWATLGLNTLRDLVFERPSLRRACLNLSLSCAMHNNGGLRAKAIKLVADTLYPVTYLQGDIEKFALKALSQLTTASDGVSEGEVSRHMELFFALCTKKHDLLHELLSMFARASQVQKKVMNQNVMSLAKEIPPSSPSVVVVVENPPKGSEILLLLMLHSMAEAATLPKQLVRAVQALYRKTGDSRFIVPIFGYMPKADAIEVLPKFVELPETARKTAVVNAFTSDPEGLSPESLSASELFVRLHLIDEAKHKIPLKKLIECTNMCFQLKSIFTPKVLSISVQHLVQYTPLPKLFMRTVIQTANAAPQLKGFIVQLLARLVAKKIWEDLPQWQGFLMCASKLGAYPVLLQLPTPHLQAAIQRMPDLKLKLNEFVQQDRVTASKLPRTTLQVLGVQQY</sequence>
<dbReference type="AlphaFoldDB" id="A0A5B8MAR8"/>
<dbReference type="OrthoDB" id="331600at2759"/>
<keyword evidence="4" id="KW-1185">Reference proteome</keyword>
<protein>
    <submittedName>
        <fullName evidence="3">Symplekin</fullName>
    </submittedName>
</protein>
<reference evidence="3 4" key="1">
    <citation type="submission" date="2018-07" db="EMBL/GenBank/DDBJ databases">
        <title>The complete nuclear genome of the prasinophyte Chloropicon primus (CCMP1205).</title>
        <authorList>
            <person name="Pombert J.-F."/>
            <person name="Otis C."/>
            <person name="Turmel M."/>
            <person name="Lemieux C."/>
        </authorList>
    </citation>
    <scope>NUCLEOTIDE SEQUENCE [LARGE SCALE GENOMIC DNA]</scope>
    <source>
        <strain evidence="3 4">CCMP1205</strain>
    </source>
</reference>
<dbReference type="InterPro" id="IPR021850">
    <property type="entry name" value="Symplekin/Pta1"/>
</dbReference>
<dbReference type="STRING" id="1764295.A0A5B8MAR8"/>
<dbReference type="Proteomes" id="UP000316726">
    <property type="component" value="Chromosome 1"/>
</dbReference>
<name>A0A5B8MAR8_9CHLO</name>
<feature type="domain" description="Symplekin C-terminal" evidence="2">
    <location>
        <begin position="804"/>
        <end position="981"/>
    </location>
</feature>
<evidence type="ECO:0000256" key="1">
    <source>
        <dbReference type="SAM" id="MobiDB-lite"/>
    </source>
</evidence>
<dbReference type="EMBL" id="CP031034">
    <property type="protein sequence ID" value="QDZ17538.1"/>
    <property type="molecule type" value="Genomic_DNA"/>
</dbReference>
<dbReference type="PANTHER" id="PTHR15245">
    <property type="entry name" value="SYMPLEKIN-RELATED"/>
    <property type="match status" value="1"/>
</dbReference>
<dbReference type="SUPFAM" id="SSF48371">
    <property type="entry name" value="ARM repeat"/>
    <property type="match status" value="1"/>
</dbReference>
<dbReference type="Gene3D" id="1.25.10.10">
    <property type="entry name" value="Leucine-rich Repeat Variant"/>
    <property type="match status" value="1"/>
</dbReference>
<dbReference type="InterPro" id="IPR022075">
    <property type="entry name" value="Symplekin_C"/>
</dbReference>
<evidence type="ECO:0000313" key="3">
    <source>
        <dbReference type="EMBL" id="QDZ17538.1"/>
    </source>
</evidence>
<dbReference type="GO" id="GO:0005847">
    <property type="term" value="C:mRNA cleavage and polyadenylation specificity factor complex"/>
    <property type="evidence" value="ECO:0007669"/>
    <property type="project" value="TreeGrafter"/>
</dbReference>
<dbReference type="InterPro" id="IPR016024">
    <property type="entry name" value="ARM-type_fold"/>
</dbReference>
<accession>A0A5B8MAR8</accession>
<dbReference type="PANTHER" id="PTHR15245:SF20">
    <property type="entry name" value="SYMPLEKIN"/>
    <property type="match status" value="1"/>
</dbReference>
<dbReference type="InterPro" id="IPR011989">
    <property type="entry name" value="ARM-like"/>
</dbReference>
<evidence type="ECO:0000313" key="4">
    <source>
        <dbReference type="Proteomes" id="UP000316726"/>
    </source>
</evidence>